<evidence type="ECO:0000313" key="4">
    <source>
        <dbReference type="EMBL" id="SLM33014.1"/>
    </source>
</evidence>
<comment type="cofactor">
    <cofactor evidence="3">
        <name>Zn(2+)</name>
        <dbReference type="ChEBI" id="CHEBI:29105"/>
    </cofactor>
    <text evidence="3">Binds 2 Zn(2+) ions per subunit. One is catalytic and the other provides a structural contribution.</text>
</comment>
<evidence type="ECO:0000256" key="2">
    <source>
        <dbReference type="PIRSR" id="PIRSR001359-2"/>
    </source>
</evidence>
<dbReference type="InterPro" id="IPR013785">
    <property type="entry name" value="Aldolase_TIM"/>
</dbReference>
<keyword evidence="5" id="KW-1185">Reference proteome</keyword>
<dbReference type="STRING" id="1246637.MTBBW1_850002"/>
<feature type="active site" description="Proton donor" evidence="1">
    <location>
        <position position="97"/>
    </location>
</feature>
<feature type="binding site" evidence="3">
    <location>
        <position position="149"/>
    </location>
    <ligand>
        <name>Zn(2+)</name>
        <dbReference type="ChEBI" id="CHEBI:29105"/>
        <label>2</label>
    </ligand>
</feature>
<dbReference type="Proteomes" id="UP000191931">
    <property type="component" value="Unassembled WGS sequence"/>
</dbReference>
<feature type="binding site" evidence="2">
    <location>
        <position position="196"/>
    </location>
    <ligand>
        <name>dihydroxyacetone phosphate</name>
        <dbReference type="ChEBI" id="CHEBI:57642"/>
    </ligand>
</feature>
<keyword evidence="3" id="KW-0479">Metal-binding</keyword>
<dbReference type="Pfam" id="PF01116">
    <property type="entry name" value="F_bP_aldolase"/>
    <property type="match status" value="1"/>
</dbReference>
<feature type="binding site" evidence="3">
    <location>
        <position position="98"/>
    </location>
    <ligand>
        <name>Zn(2+)</name>
        <dbReference type="ChEBI" id="CHEBI:29105"/>
        <label>1</label>
        <note>catalytic</note>
    </ligand>
</feature>
<feature type="binding site" evidence="3">
    <location>
        <position position="119"/>
    </location>
    <ligand>
        <name>Zn(2+)</name>
        <dbReference type="ChEBI" id="CHEBI:29105"/>
        <label>2</label>
    </ligand>
</feature>
<evidence type="ECO:0000313" key="5">
    <source>
        <dbReference type="Proteomes" id="UP000191931"/>
    </source>
</evidence>
<evidence type="ECO:0000256" key="1">
    <source>
        <dbReference type="PIRSR" id="PIRSR001359-1"/>
    </source>
</evidence>
<dbReference type="PANTHER" id="PTHR30304">
    <property type="entry name" value="D-TAGATOSE-1,6-BISPHOSPHATE ALDOLASE"/>
    <property type="match status" value="1"/>
</dbReference>
<dbReference type="GO" id="GO:0004332">
    <property type="term" value="F:fructose-bisphosphate aldolase activity"/>
    <property type="evidence" value="ECO:0007669"/>
    <property type="project" value="UniProtKB-EC"/>
</dbReference>
<name>A0A1W1HKK8_9BACT</name>
<accession>A0A1W1HKK8</accession>
<keyword evidence="3" id="KW-0862">Zinc</keyword>
<feature type="binding site" evidence="2">
    <location>
        <begin position="224"/>
        <end position="226"/>
    </location>
    <ligand>
        <name>dihydroxyacetone phosphate</name>
        <dbReference type="ChEBI" id="CHEBI:57642"/>
    </ligand>
</feature>
<proteinExistence type="predicted"/>
<sequence>MKQHSPPYRKNFQWISKMNRKFEILLKNAGEGNYAIPSFNIYNLEGATAVIKAAEELKSPVILQILPTALETGGAPLVQMCLEIVKRSKVPATVHLDHCSDPDIIFTAMAWGINSIMVDGSGMSCEENLQFTREMTLKIKAAGGSVEAELGKMTGEEDGQTLSSQEELMTDPDKAADFVDQTGISALAVCIGNIHGKYKNPPVLDFKRLKEIRKRVSVPLVLHGTSGLPEEMIQMAMDAGISKFNVNTELRSIYLKTMASCFSSDPGVELVTIMKKSITAMKEAAKDKIRLFRSIDKA</sequence>
<dbReference type="InterPro" id="IPR000771">
    <property type="entry name" value="FBA_II"/>
</dbReference>
<feature type="binding site" evidence="3">
    <location>
        <position position="195"/>
    </location>
    <ligand>
        <name>Zn(2+)</name>
        <dbReference type="ChEBI" id="CHEBI:29105"/>
        <label>1</label>
        <note>catalytic</note>
    </ligand>
</feature>
<feature type="binding site" evidence="2">
    <location>
        <begin position="245"/>
        <end position="248"/>
    </location>
    <ligand>
        <name>dihydroxyacetone phosphate</name>
        <dbReference type="ChEBI" id="CHEBI:57642"/>
    </ligand>
</feature>
<feature type="binding site" evidence="3">
    <location>
        <position position="223"/>
    </location>
    <ligand>
        <name>Zn(2+)</name>
        <dbReference type="ChEBI" id="CHEBI:29105"/>
        <label>1</label>
        <note>catalytic</note>
    </ligand>
</feature>
<dbReference type="EMBL" id="FWEV01000331">
    <property type="protein sequence ID" value="SLM33014.1"/>
    <property type="molecule type" value="Genomic_DNA"/>
</dbReference>
<dbReference type="EC" id="4.1.2.13" evidence="4"/>
<dbReference type="SUPFAM" id="SSF51569">
    <property type="entry name" value="Aldolase"/>
    <property type="match status" value="1"/>
</dbReference>
<keyword evidence="4" id="KW-0456">Lyase</keyword>
<dbReference type="PIRSF" id="PIRSF001359">
    <property type="entry name" value="F_bP_aldolase_II"/>
    <property type="match status" value="1"/>
</dbReference>
<dbReference type="GO" id="GO:0008270">
    <property type="term" value="F:zinc ion binding"/>
    <property type="evidence" value="ECO:0007669"/>
    <property type="project" value="InterPro"/>
</dbReference>
<dbReference type="AlphaFoldDB" id="A0A1W1HKK8"/>
<dbReference type="PANTHER" id="PTHR30304:SF0">
    <property type="entry name" value="D-TAGATOSE-1,6-BISPHOSPHATE ALDOLASE SUBUNIT GATY-RELATED"/>
    <property type="match status" value="1"/>
</dbReference>
<dbReference type="GO" id="GO:0005975">
    <property type="term" value="P:carbohydrate metabolic process"/>
    <property type="evidence" value="ECO:0007669"/>
    <property type="project" value="InterPro"/>
</dbReference>
<dbReference type="NCBIfam" id="TIGR00167">
    <property type="entry name" value="cbbA"/>
    <property type="match status" value="1"/>
</dbReference>
<protein>
    <submittedName>
        <fullName evidence="4">Ketose-bisphosphate aldolase</fullName>
        <ecNumber evidence="4">4.1.2.13</ecNumber>
    </submittedName>
</protein>
<dbReference type="InterPro" id="IPR050246">
    <property type="entry name" value="Class_II_FBP_aldolase"/>
</dbReference>
<gene>
    <name evidence="4" type="ORF">MTBBW1_850002</name>
</gene>
<dbReference type="Gene3D" id="3.20.20.70">
    <property type="entry name" value="Aldolase class I"/>
    <property type="match status" value="1"/>
</dbReference>
<organism evidence="4 5">
    <name type="scientific">Desulfamplus magnetovallimortis</name>
    <dbReference type="NCBI Taxonomy" id="1246637"/>
    <lineage>
        <taxon>Bacteria</taxon>
        <taxon>Pseudomonadati</taxon>
        <taxon>Thermodesulfobacteriota</taxon>
        <taxon>Desulfobacteria</taxon>
        <taxon>Desulfobacterales</taxon>
        <taxon>Desulfobacteraceae</taxon>
        <taxon>Desulfamplus</taxon>
    </lineage>
</organism>
<dbReference type="CDD" id="cd00947">
    <property type="entry name" value="TBP_aldolase_IIB"/>
    <property type="match status" value="1"/>
</dbReference>
<evidence type="ECO:0000256" key="3">
    <source>
        <dbReference type="PIRSR" id="PIRSR001359-3"/>
    </source>
</evidence>
<reference evidence="4 5" key="1">
    <citation type="submission" date="2017-03" db="EMBL/GenBank/DDBJ databases">
        <authorList>
            <person name="Afonso C.L."/>
            <person name="Miller P.J."/>
            <person name="Scott M.A."/>
            <person name="Spackman E."/>
            <person name="Goraichik I."/>
            <person name="Dimitrov K.M."/>
            <person name="Suarez D.L."/>
            <person name="Swayne D.E."/>
        </authorList>
    </citation>
    <scope>NUCLEOTIDE SEQUENCE [LARGE SCALE GENOMIC DNA]</scope>
    <source>
        <strain evidence="4">PRJEB14757</strain>
    </source>
</reference>